<feature type="region of interest" description="Disordered" evidence="1">
    <location>
        <begin position="195"/>
        <end position="256"/>
    </location>
</feature>
<feature type="compositionally biased region" description="Basic and acidic residues" evidence="1">
    <location>
        <begin position="206"/>
        <end position="252"/>
    </location>
</feature>
<dbReference type="InterPro" id="IPR036163">
    <property type="entry name" value="HMA_dom_sf"/>
</dbReference>
<evidence type="ECO:0000256" key="1">
    <source>
        <dbReference type="SAM" id="MobiDB-lite"/>
    </source>
</evidence>
<dbReference type="PANTHER" id="PTHR47066:SF1">
    <property type="entry name" value="HEAVY METAL-ASSOCIATED ISOPRENYLATED PLANT PROTEIN 9"/>
    <property type="match status" value="1"/>
</dbReference>
<dbReference type="EMBL" id="CAWUPB010000246">
    <property type="protein sequence ID" value="CAK7324288.1"/>
    <property type="molecule type" value="Genomic_DNA"/>
</dbReference>
<feature type="domain" description="HMA" evidence="2">
    <location>
        <begin position="44"/>
        <end position="111"/>
    </location>
</feature>
<gene>
    <name evidence="3" type="ORF">DCAF_LOCUS1928</name>
</gene>
<dbReference type="Pfam" id="PF00403">
    <property type="entry name" value="HMA"/>
    <property type="match status" value="2"/>
</dbReference>
<proteinExistence type="predicted"/>
<reference evidence="3 4" key="1">
    <citation type="submission" date="2024-01" db="EMBL/GenBank/DDBJ databases">
        <authorList>
            <person name="Waweru B."/>
        </authorList>
    </citation>
    <scope>NUCLEOTIDE SEQUENCE [LARGE SCALE GENOMIC DNA]</scope>
</reference>
<dbReference type="SUPFAM" id="SSF55008">
    <property type="entry name" value="HMA, heavy metal-associated domain"/>
    <property type="match status" value="2"/>
</dbReference>
<dbReference type="PANTHER" id="PTHR47066">
    <property type="entry name" value="HEAVY METAL-ASSOCIATED ISOPRENYLATED PLANT PROTEIN 9"/>
    <property type="match status" value="1"/>
</dbReference>
<dbReference type="InterPro" id="IPR044258">
    <property type="entry name" value="HIPP09-like"/>
</dbReference>
<sequence length="299" mass="33648">MGEEAKQEQAKVEAKAEEKKEENVEEKKEEKSAEEEKKEEPKPPSPFVLFVDLHCVGCAKKIGRSIKKIRGVEGVVIDMAQNQVTIKGIVEPQVVCNKIMKKTKRRAKVLSPLPENEGEPMPQVVASQVSGLTTVELDINMHCEACADQLKKKILKMRGVQTAATDLSTSKVTVTGTMEANKLVEYVYRRTKKQARIVPQPEPEPEPAKEEEKPAEEAKPAEEKKEAEKPAEEGGDKPEKNEKKEDEGKEEGVENIDIINIDEENMKRMMHYYQPLYVIERIPPPQLFSDENPNACCIS</sequence>
<evidence type="ECO:0000313" key="4">
    <source>
        <dbReference type="Proteomes" id="UP001314170"/>
    </source>
</evidence>
<comment type="caution">
    <text evidence="3">The sequence shown here is derived from an EMBL/GenBank/DDBJ whole genome shotgun (WGS) entry which is preliminary data.</text>
</comment>
<name>A0AAV1QTV9_9ROSI</name>
<feature type="compositionally biased region" description="Basic and acidic residues" evidence="1">
    <location>
        <begin position="1"/>
        <end position="42"/>
    </location>
</feature>
<feature type="domain" description="HMA" evidence="2">
    <location>
        <begin position="132"/>
        <end position="196"/>
    </location>
</feature>
<organism evidence="3 4">
    <name type="scientific">Dovyalis caffra</name>
    <dbReference type="NCBI Taxonomy" id="77055"/>
    <lineage>
        <taxon>Eukaryota</taxon>
        <taxon>Viridiplantae</taxon>
        <taxon>Streptophyta</taxon>
        <taxon>Embryophyta</taxon>
        <taxon>Tracheophyta</taxon>
        <taxon>Spermatophyta</taxon>
        <taxon>Magnoliopsida</taxon>
        <taxon>eudicotyledons</taxon>
        <taxon>Gunneridae</taxon>
        <taxon>Pentapetalae</taxon>
        <taxon>rosids</taxon>
        <taxon>fabids</taxon>
        <taxon>Malpighiales</taxon>
        <taxon>Salicaceae</taxon>
        <taxon>Flacourtieae</taxon>
        <taxon>Dovyalis</taxon>
    </lineage>
</organism>
<dbReference type="Proteomes" id="UP001314170">
    <property type="component" value="Unassembled WGS sequence"/>
</dbReference>
<protein>
    <recommendedName>
        <fullName evidence="2">HMA domain-containing protein</fullName>
    </recommendedName>
</protein>
<dbReference type="AlphaFoldDB" id="A0AAV1QTV9"/>
<dbReference type="CDD" id="cd00371">
    <property type="entry name" value="HMA"/>
    <property type="match status" value="2"/>
</dbReference>
<evidence type="ECO:0000313" key="3">
    <source>
        <dbReference type="EMBL" id="CAK7324288.1"/>
    </source>
</evidence>
<feature type="region of interest" description="Disordered" evidence="1">
    <location>
        <begin position="1"/>
        <end position="43"/>
    </location>
</feature>
<accession>A0AAV1QTV9</accession>
<keyword evidence="4" id="KW-1185">Reference proteome</keyword>
<dbReference type="Gene3D" id="3.30.70.100">
    <property type="match status" value="2"/>
</dbReference>
<dbReference type="PROSITE" id="PS50846">
    <property type="entry name" value="HMA_2"/>
    <property type="match status" value="2"/>
</dbReference>
<dbReference type="InterPro" id="IPR006121">
    <property type="entry name" value="HMA_dom"/>
</dbReference>
<evidence type="ECO:0000259" key="2">
    <source>
        <dbReference type="PROSITE" id="PS50846"/>
    </source>
</evidence>
<dbReference type="GO" id="GO:0046872">
    <property type="term" value="F:metal ion binding"/>
    <property type="evidence" value="ECO:0007669"/>
    <property type="project" value="InterPro"/>
</dbReference>